<comment type="caution">
    <text evidence="1">The sequence shown here is derived from an EMBL/GenBank/DDBJ whole genome shotgun (WGS) entry which is preliminary data.</text>
</comment>
<organism evidence="1 2">
    <name type="scientific">Azospirillum brasilense</name>
    <dbReference type="NCBI Taxonomy" id="192"/>
    <lineage>
        <taxon>Bacteria</taxon>
        <taxon>Pseudomonadati</taxon>
        <taxon>Pseudomonadota</taxon>
        <taxon>Alphaproteobacteria</taxon>
        <taxon>Rhodospirillales</taxon>
        <taxon>Azospirillaceae</taxon>
        <taxon>Azospirillum</taxon>
    </lineage>
</organism>
<evidence type="ECO:0008006" key="3">
    <source>
        <dbReference type="Google" id="ProtNLM"/>
    </source>
</evidence>
<gene>
    <name evidence="1" type="ORF">SIM66_14530</name>
</gene>
<dbReference type="GeneID" id="56449585"/>
<reference evidence="1 2" key="1">
    <citation type="submission" date="2023-11" db="EMBL/GenBank/DDBJ databases">
        <title>MicrobeMod: A computational toolkit for identifying prokaryotic methylation and restriction-modification with nanopore sequencing.</title>
        <authorList>
            <person name="Crits-Christoph A."/>
            <person name="Kang S.C."/>
            <person name="Lee H."/>
            <person name="Ostrov N."/>
        </authorList>
    </citation>
    <scope>NUCLEOTIDE SEQUENCE [LARGE SCALE GENOMIC DNA]</scope>
    <source>
        <strain evidence="1 2">ATCC 29145</strain>
    </source>
</reference>
<protein>
    <recommendedName>
        <fullName evidence="3">Transposase</fullName>
    </recommendedName>
</protein>
<evidence type="ECO:0000313" key="2">
    <source>
        <dbReference type="Proteomes" id="UP001277471"/>
    </source>
</evidence>
<dbReference type="EMBL" id="JAWXYC010000004">
    <property type="protein sequence ID" value="MDX5952402.1"/>
    <property type="molecule type" value="Genomic_DNA"/>
</dbReference>
<dbReference type="Proteomes" id="UP001277471">
    <property type="component" value="Unassembled WGS sequence"/>
</dbReference>
<name>A0ABU4P3R4_AZOBR</name>
<proteinExistence type="predicted"/>
<accession>A0ABU4P3R4</accession>
<keyword evidence="2" id="KW-1185">Reference proteome</keyword>
<dbReference type="RefSeq" id="WP_137165138.1">
    <property type="nucleotide sequence ID" value="NZ_CP032339.1"/>
</dbReference>
<evidence type="ECO:0000313" key="1">
    <source>
        <dbReference type="EMBL" id="MDX5952402.1"/>
    </source>
</evidence>
<sequence length="73" mass="8110">MAETHRQGFLKGGSMKGTPQSLWLSMANRSANQAIGFWSGVFNAAARRNQTALFNAMTKPPKAKRTTRKKKSR</sequence>